<reference evidence="2 3" key="1">
    <citation type="journal article" date="2024" name="Commun. Biol.">
        <title>Comparative genomic analysis of thermophilic fungi reveals convergent evolutionary adaptations and gene losses.</title>
        <authorList>
            <person name="Steindorff A.S."/>
            <person name="Aguilar-Pontes M.V."/>
            <person name="Robinson A.J."/>
            <person name="Andreopoulos B."/>
            <person name="LaButti K."/>
            <person name="Kuo A."/>
            <person name="Mondo S."/>
            <person name="Riley R."/>
            <person name="Otillar R."/>
            <person name="Haridas S."/>
            <person name="Lipzen A."/>
            <person name="Grimwood J."/>
            <person name="Schmutz J."/>
            <person name="Clum A."/>
            <person name="Reid I.D."/>
            <person name="Moisan M.C."/>
            <person name="Butler G."/>
            <person name="Nguyen T.T.M."/>
            <person name="Dewar K."/>
            <person name="Conant G."/>
            <person name="Drula E."/>
            <person name="Henrissat B."/>
            <person name="Hansel C."/>
            <person name="Singer S."/>
            <person name="Hutchinson M.I."/>
            <person name="de Vries R.P."/>
            <person name="Natvig D.O."/>
            <person name="Powell A.J."/>
            <person name="Tsang A."/>
            <person name="Grigoriev I.V."/>
        </authorList>
    </citation>
    <scope>NUCLEOTIDE SEQUENCE [LARGE SCALE GENOMIC DNA]</scope>
    <source>
        <strain evidence="2 3">CBS 494.80</strain>
    </source>
</reference>
<organism evidence="2 3">
    <name type="scientific">Oculimacula yallundae</name>
    <dbReference type="NCBI Taxonomy" id="86028"/>
    <lineage>
        <taxon>Eukaryota</taxon>
        <taxon>Fungi</taxon>
        <taxon>Dikarya</taxon>
        <taxon>Ascomycota</taxon>
        <taxon>Pezizomycotina</taxon>
        <taxon>Leotiomycetes</taxon>
        <taxon>Helotiales</taxon>
        <taxon>Ploettnerulaceae</taxon>
        <taxon>Oculimacula</taxon>
    </lineage>
</organism>
<dbReference type="PANTHER" id="PTHR33112">
    <property type="entry name" value="DOMAIN PROTEIN, PUTATIVE-RELATED"/>
    <property type="match status" value="1"/>
</dbReference>
<dbReference type="EMBL" id="JAZHXI010000005">
    <property type="protein sequence ID" value="KAL2071805.1"/>
    <property type="molecule type" value="Genomic_DNA"/>
</dbReference>
<evidence type="ECO:0000259" key="1">
    <source>
        <dbReference type="Pfam" id="PF06985"/>
    </source>
</evidence>
<dbReference type="PANTHER" id="PTHR33112:SF16">
    <property type="entry name" value="HETEROKARYON INCOMPATIBILITY DOMAIN-CONTAINING PROTEIN"/>
    <property type="match status" value="1"/>
</dbReference>
<accession>A0ABR4CPE7</accession>
<protein>
    <recommendedName>
        <fullName evidence="1">Heterokaryon incompatibility domain-containing protein</fullName>
    </recommendedName>
</protein>
<proteinExistence type="predicted"/>
<evidence type="ECO:0000313" key="2">
    <source>
        <dbReference type="EMBL" id="KAL2071805.1"/>
    </source>
</evidence>
<keyword evidence="3" id="KW-1185">Reference proteome</keyword>
<comment type="caution">
    <text evidence="2">The sequence shown here is derived from an EMBL/GenBank/DDBJ whole genome shotgun (WGS) entry which is preliminary data.</text>
</comment>
<dbReference type="Proteomes" id="UP001595075">
    <property type="component" value="Unassembled WGS sequence"/>
</dbReference>
<name>A0ABR4CPE7_9HELO</name>
<feature type="domain" description="Heterokaryon incompatibility" evidence="1">
    <location>
        <begin position="215"/>
        <end position="375"/>
    </location>
</feature>
<dbReference type="Pfam" id="PF06985">
    <property type="entry name" value="HET"/>
    <property type="match status" value="1"/>
</dbReference>
<gene>
    <name evidence="2" type="ORF">VTL71DRAFT_13040</name>
</gene>
<sequence>MLCTFCSSIDLDLLCTVAGYKHHASGSDLYESSRNGCPSCKLIWDQHWESVGGNLSNGHLDTGPLEKQIIVRAMHQSPGNIQTLRYGQEERMEKYKAKWNMETLAWEKESDVPYLWTFLAVAAYPGSWLIAICWHLLRDRSAEYLSFRPFVKAKHTKDIWLPFVKSWLQGCCENHNTCPSADFKARLPSRVIDVGSSQEAQDPYLYTSAEESGEWVTLSHCWGQRTPLQTTRETLSAHQAALCMHTLPPLFRDAVTITRELGYKYLWIDSLCIVQDSEEDRTREIAEMGTIYKNSVLTISADNCLNCNDNILGPPSPARDISYTEQGCFSSKNTFRSKMYTFPRSVVSRSDSHSRDVEVAKSRGLLRTRAWTLQELVLSPRTVQWLPFQVEWSCRHTILSEQTPSEANNATEGRKIAPFSGISTRQHNSPKMICLSNEQLQMTIQQPKFKPLGCLDERNDPLQIWYVVAQEFLRRNITYESDALPAISGLAREVHRHTRHDYVVGLWAQDMHNGLLWSIQDAVKELESYVGPSWSWISIAKGPMNNLCAAALGPERTTYIYDVVDVKLLPIAEVLATHIDYVTSDHYGPIRSASLQLKAPCRAINAFAENDIVFPLISDFQQDQTYGVDPSGHRVLDGSIKCWLDDRAYGEKNLDDVRCAVERLKEEGIVVVMIASLDKSRILDVDSGGDYFKEKSRRILDNQNWCLLLRLGESRDVQDGAAFEKRLWQRIGVARVADNLLRDGWETKEITII</sequence>
<evidence type="ECO:0000313" key="3">
    <source>
        <dbReference type="Proteomes" id="UP001595075"/>
    </source>
</evidence>
<dbReference type="InterPro" id="IPR010730">
    <property type="entry name" value="HET"/>
</dbReference>